<name>A0ABU3KBE1_9BACT</name>
<comment type="caution">
    <text evidence="1">The sequence shown here is derived from an EMBL/GenBank/DDBJ whole genome shotgun (WGS) entry which is preliminary data.</text>
</comment>
<evidence type="ECO:0000313" key="2">
    <source>
        <dbReference type="Proteomes" id="UP001250932"/>
    </source>
</evidence>
<proteinExistence type="predicted"/>
<evidence type="ECO:0000313" key="1">
    <source>
        <dbReference type="EMBL" id="MDT7043643.1"/>
    </source>
</evidence>
<dbReference type="Proteomes" id="UP001250932">
    <property type="component" value="Unassembled WGS sequence"/>
</dbReference>
<accession>A0ABU3KBE1</accession>
<gene>
    <name evidence="1" type="ORF">PPG34_14895</name>
</gene>
<reference evidence="1 2" key="1">
    <citation type="journal article" date="2023" name="ISME J.">
        <title>Cultivation and genomic characterization of novel and ubiquitous marine nitrite-oxidizing bacteria from the Nitrospirales.</title>
        <authorList>
            <person name="Mueller A.J."/>
            <person name="Daebeler A."/>
            <person name="Herbold C.W."/>
            <person name="Kirkegaard R.H."/>
            <person name="Daims H."/>
        </authorList>
    </citation>
    <scope>NUCLEOTIDE SEQUENCE [LARGE SCALE GENOMIC DNA]</scope>
    <source>
        <strain evidence="1 2">EB</strain>
    </source>
</reference>
<organism evidence="1 2">
    <name type="scientific">Candidatus Nitronereus thalassa</name>
    <dbReference type="NCBI Taxonomy" id="3020898"/>
    <lineage>
        <taxon>Bacteria</taxon>
        <taxon>Pseudomonadati</taxon>
        <taxon>Nitrospirota</taxon>
        <taxon>Nitrospiria</taxon>
        <taxon>Nitrospirales</taxon>
        <taxon>Nitrospiraceae</taxon>
        <taxon>Candidatus Nitronereus</taxon>
    </lineage>
</organism>
<dbReference type="RefSeq" id="WP_313834209.1">
    <property type="nucleotide sequence ID" value="NZ_JAQOUE010000001.1"/>
</dbReference>
<protein>
    <submittedName>
        <fullName evidence="1">Uncharacterized protein</fullName>
    </submittedName>
</protein>
<dbReference type="EMBL" id="JAQOUE010000001">
    <property type="protein sequence ID" value="MDT7043643.1"/>
    <property type="molecule type" value="Genomic_DNA"/>
</dbReference>
<keyword evidence="2" id="KW-1185">Reference proteome</keyword>
<sequence>MDEQISKVPDSLESLSGHWEYHEGEVMYNLVLDQQGNGTYDWQQGRFKTTSLLDKTWKGRWIQLGNDREGGFEAQLEESGLTAHGRWWYTRIGNDLDPIEPGGNFILTRSP</sequence>